<dbReference type="SMART" id="SM00912">
    <property type="entry name" value="Haemagg_act"/>
    <property type="match status" value="1"/>
</dbReference>
<keyword evidence="4" id="KW-1185">Reference proteome</keyword>
<keyword evidence="1" id="KW-0175">Coiled coil</keyword>
<accession>A0ABX6TVB6</accession>
<dbReference type="NCBIfam" id="TIGR01901">
    <property type="entry name" value="adhes_NPXG"/>
    <property type="match status" value="1"/>
</dbReference>
<dbReference type="Pfam" id="PF05860">
    <property type="entry name" value="TPS"/>
    <property type="match status" value="1"/>
</dbReference>
<dbReference type="InterPro" id="IPR012334">
    <property type="entry name" value="Pectin_lyas_fold"/>
</dbReference>
<dbReference type="Gene3D" id="2.160.20.110">
    <property type="match status" value="1"/>
</dbReference>
<reference evidence="3 4" key="1">
    <citation type="submission" date="2020-10" db="EMBL/GenBank/DDBJ databases">
        <title>Campylobacter and Helicobacter PacBio genomes.</title>
        <authorList>
            <person name="Lane C."/>
        </authorList>
    </citation>
    <scope>NUCLEOTIDE SEQUENCE [LARGE SCALE GENOMIC DNA]</scope>
    <source>
        <strain evidence="3 4">2016D-0074</strain>
    </source>
</reference>
<dbReference type="InterPro" id="IPR011050">
    <property type="entry name" value="Pectin_lyase_fold/virulence"/>
</dbReference>
<evidence type="ECO:0000313" key="4">
    <source>
        <dbReference type="Proteomes" id="UP000595070"/>
    </source>
</evidence>
<organism evidence="3 4">
    <name type="scientific">Campylobacter peloridis</name>
    <dbReference type="NCBI Taxonomy" id="488546"/>
    <lineage>
        <taxon>Bacteria</taxon>
        <taxon>Pseudomonadati</taxon>
        <taxon>Campylobacterota</taxon>
        <taxon>Epsilonproteobacteria</taxon>
        <taxon>Campylobacterales</taxon>
        <taxon>Campylobacteraceae</taxon>
        <taxon>Campylobacter</taxon>
    </lineage>
</organism>
<evidence type="ECO:0000259" key="2">
    <source>
        <dbReference type="SMART" id="SM00912"/>
    </source>
</evidence>
<proteinExistence type="predicted"/>
<dbReference type="Proteomes" id="UP000595070">
    <property type="component" value="Chromosome"/>
</dbReference>
<protein>
    <submittedName>
        <fullName evidence="3">Filamentous hemagglutinin N-terminal domain-containing protein</fullName>
    </submittedName>
</protein>
<dbReference type="EMBL" id="CP063079">
    <property type="protein sequence ID" value="QOQ89767.1"/>
    <property type="molecule type" value="Genomic_DNA"/>
</dbReference>
<evidence type="ECO:0000256" key="1">
    <source>
        <dbReference type="SAM" id="Coils"/>
    </source>
</evidence>
<dbReference type="SUPFAM" id="SSF51126">
    <property type="entry name" value="Pectin lyase-like"/>
    <property type="match status" value="1"/>
</dbReference>
<name>A0ABX6TVB6_9BACT</name>
<dbReference type="Gene3D" id="2.160.20.10">
    <property type="entry name" value="Single-stranded right-handed beta-helix, Pectin lyase-like"/>
    <property type="match status" value="1"/>
</dbReference>
<evidence type="ECO:0000313" key="3">
    <source>
        <dbReference type="EMBL" id="QOQ89767.1"/>
    </source>
</evidence>
<feature type="coiled-coil region" evidence="1">
    <location>
        <begin position="943"/>
        <end position="991"/>
    </location>
</feature>
<sequence length="1148" mass="127118">MNIHKFFQTKDLLWQYFLHGGGGSNNFDLTPSKKLTNHILLSSIVASLLFSPAFALPSGGKFTHGTSGTINVSGNNMHINGNKVNSVIQWGGGFNINKGESVNFGGNSKNYLNIAHGTNKSTIAGVLNASGNNVFLINPNGVIITKTGNINANRFVASTSSMDSKAMQEFANMKTFNDGLAFSPVFKPNPKGGNVINMGNINANDVTLQGNKVLLQAETSLDKDTNNIKLNQITTDNLTIKANEAYVDVATTKTNKINITANKGNAYLSATGYYYNPKRQYNEFNSINNKINKTYNQFISIGSDVDWWHFAKGWNESNDFRTIASEYRLINDINFNANCKNGICTGQNYANYWVDLNADGIKQDNEFTSMIVGEDYNSEFSKNFDGQGYTLKNINIDTTKLDNTYYAGIFGDARNATFKNINVDYMGGSVIGYYAAGFIASSSDSKFYNMKISNIGLIQARHRSGGFIADAYRGAYYNIHINNIKEISGKAASGGFVGFYSQPDSNYKDNVYFQDIYIDNINTIRDEDGHAGGFAGDLYSIYAGRTILKNIYINNINSIFASGDYGIYGGKDNTAKAGGFVGSIGLYGGGAYDIFNVSINNIGTIKSLGKITATGGFAGELLGGGAKFENISLNNIKNIISENNNKDSLGRSASSGGFAGYITGGYFNNISLNNIGTIKSIKTDTSHKEVGIYSGGFVGFLTYRANINNIFMFMDQGASILASGGSESLSGKFFGMIKEVSDFGINFSNINIYHHENDLTNATADQAYWKNNLINFNANINGEINIHTYTDKTQGYTDFKKQALTIDGLKEIDCDNGKKCLIFTTDFDIEKPTITSPIPNLDSILNEKPTLNKDDLISNAVWNDYIIKDIDKIKYVINIRLLDKLLKEYKTLANKTEDEQVKFITAYLGVKENDARALLQSLSFLNAYKDHDINKAQFENNAKKDFEQSFKKADDKIKDFNKNKNLWHTKLDKLNKEVVSLGLDIEKQLEQNQAKLKRFIKAYNEFLTLIDKGIKNENDPAFIAIKNNIKELDKEAKLLYAKLSIQENNLQIFKDKNNNNKVIVIGKFNTSLINTPNVDKPTQGGGIENDDYQKLSRQIASSQKQTPTFKYEEEETQEIEEAAITQRARTCIVSDNFKTMNPCVVGSY</sequence>
<dbReference type="InterPro" id="IPR008638">
    <property type="entry name" value="FhaB/CdiA-like_TPS"/>
</dbReference>
<gene>
    <name evidence="3" type="ORF">IMC75_08255</name>
</gene>
<feature type="domain" description="Filamentous haemagglutinin FhaB/tRNA nuclease CdiA-like TPS" evidence="2">
    <location>
        <begin position="53"/>
        <end position="165"/>
    </location>
</feature>